<protein>
    <submittedName>
        <fullName evidence="3">Uncharacterized protein</fullName>
    </submittedName>
</protein>
<feature type="chain" id="PRO_5046255310" evidence="2">
    <location>
        <begin position="28"/>
        <end position="168"/>
    </location>
</feature>
<dbReference type="RefSeq" id="WP_093522590.1">
    <property type="nucleotide sequence ID" value="NZ_FOSK01000013.1"/>
</dbReference>
<evidence type="ECO:0000256" key="1">
    <source>
        <dbReference type="SAM" id="Phobius"/>
    </source>
</evidence>
<reference evidence="3 4" key="1">
    <citation type="submission" date="2016-10" db="EMBL/GenBank/DDBJ databases">
        <authorList>
            <person name="Varghese N."/>
            <person name="Submissions S."/>
        </authorList>
    </citation>
    <scope>NUCLEOTIDE SEQUENCE [LARGE SCALE GENOMIC DNA]</scope>
    <source>
        <strain evidence="3 4">DSM 16392</strain>
    </source>
</reference>
<feature type="transmembrane region" description="Helical" evidence="1">
    <location>
        <begin position="43"/>
        <end position="64"/>
    </location>
</feature>
<dbReference type="EMBL" id="FOSK01000013">
    <property type="protein sequence ID" value="SFK98076.1"/>
    <property type="molecule type" value="Genomic_DNA"/>
</dbReference>
<evidence type="ECO:0000313" key="3">
    <source>
        <dbReference type="EMBL" id="SFK98076.1"/>
    </source>
</evidence>
<proteinExistence type="predicted"/>
<keyword evidence="1" id="KW-0472">Membrane</keyword>
<keyword evidence="1" id="KW-1133">Transmembrane helix</keyword>
<name>A0A1I4E144_9HYPH</name>
<dbReference type="Proteomes" id="UP000199598">
    <property type="component" value="Unassembled WGS sequence"/>
</dbReference>
<comment type="caution">
    <text evidence="3">The sequence shown here is derived from an EMBL/GenBank/DDBJ whole genome shotgun (WGS) entry which is preliminary data.</text>
</comment>
<sequence>MQRIYSLAMGLCALCLALLSFTGTVWAATEASYTIDLAPLADAVMPTLIALLGALVSAALAWAARLLHRYLGVSLDERHRKTLEEIVVSKLRQMLTDAYEGNRASMRIHSRSQLVAEVAGYATRKAPDAIRHFKLQPADLAEFVSGRVGPRTLQKIQQGDRANGQGST</sequence>
<accession>A0A1I4E144</accession>
<feature type="signal peptide" evidence="2">
    <location>
        <begin position="1"/>
        <end position="27"/>
    </location>
</feature>
<gene>
    <name evidence="3" type="ORF">SAMN04488518_11338</name>
</gene>
<organism evidence="3 4">
    <name type="scientific">Pseudovibrio ascidiaceicola</name>
    <dbReference type="NCBI Taxonomy" id="285279"/>
    <lineage>
        <taxon>Bacteria</taxon>
        <taxon>Pseudomonadati</taxon>
        <taxon>Pseudomonadota</taxon>
        <taxon>Alphaproteobacteria</taxon>
        <taxon>Hyphomicrobiales</taxon>
        <taxon>Stappiaceae</taxon>
        <taxon>Pseudovibrio</taxon>
    </lineage>
</organism>
<evidence type="ECO:0000256" key="2">
    <source>
        <dbReference type="SAM" id="SignalP"/>
    </source>
</evidence>
<keyword evidence="2" id="KW-0732">Signal</keyword>
<evidence type="ECO:0000313" key="4">
    <source>
        <dbReference type="Proteomes" id="UP000199598"/>
    </source>
</evidence>
<keyword evidence="4" id="KW-1185">Reference proteome</keyword>
<keyword evidence="1" id="KW-0812">Transmembrane</keyword>